<organism evidence="1 2">
    <name type="scientific">Streptomyces flavotricini</name>
    <dbReference type="NCBI Taxonomy" id="66888"/>
    <lineage>
        <taxon>Bacteria</taxon>
        <taxon>Bacillati</taxon>
        <taxon>Actinomycetota</taxon>
        <taxon>Actinomycetes</taxon>
        <taxon>Kitasatosporales</taxon>
        <taxon>Streptomycetaceae</taxon>
        <taxon>Streptomyces</taxon>
    </lineage>
</organism>
<protein>
    <submittedName>
        <fullName evidence="1">Uncharacterized protein</fullName>
    </submittedName>
</protein>
<gene>
    <name evidence="1" type="ORF">K7B10_35955</name>
</gene>
<reference evidence="1 2" key="1">
    <citation type="submission" date="2021-08" db="EMBL/GenBank/DDBJ databases">
        <title>Genomic Architecture of Streptomyces flavotricini NGL1 and Streptomyces erythrochromogenes HMS4 With Differential Plant Beneficial attributes and laccase production capabilities.</title>
        <authorList>
            <person name="Salwan R."/>
            <person name="Kaur R."/>
            <person name="Sharma V."/>
        </authorList>
    </citation>
    <scope>NUCLEOTIDE SEQUENCE [LARGE SCALE GENOMIC DNA]</scope>
    <source>
        <strain evidence="1 2">NGL1</strain>
    </source>
</reference>
<dbReference type="RefSeq" id="WP_229343316.1">
    <property type="nucleotide sequence ID" value="NZ_JAINUL010000001.1"/>
</dbReference>
<dbReference type="EMBL" id="JAINUL010000001">
    <property type="protein sequence ID" value="MCC0100088.1"/>
    <property type="molecule type" value="Genomic_DNA"/>
</dbReference>
<accession>A0ABS8EGM2</accession>
<dbReference type="Proteomes" id="UP001520654">
    <property type="component" value="Unassembled WGS sequence"/>
</dbReference>
<keyword evidence="2" id="KW-1185">Reference proteome</keyword>
<sequence length="99" mass="10743">MAEEWTHEPRPVRDRPDADGLTADARTLLARHGPGARFWTNAVAAAADPAPTPSRRPARTLGPLVPHRRVRQRLDLFGGPGLIAVLGDEVGVFWSIGAY</sequence>
<evidence type="ECO:0000313" key="2">
    <source>
        <dbReference type="Proteomes" id="UP001520654"/>
    </source>
</evidence>
<evidence type="ECO:0000313" key="1">
    <source>
        <dbReference type="EMBL" id="MCC0100088.1"/>
    </source>
</evidence>
<name>A0ABS8EGM2_9ACTN</name>
<comment type="caution">
    <text evidence="1">The sequence shown here is derived from an EMBL/GenBank/DDBJ whole genome shotgun (WGS) entry which is preliminary data.</text>
</comment>
<proteinExistence type="predicted"/>